<name>A0A8H5UUQ6_9HYPO</name>
<reference evidence="2 3" key="1">
    <citation type="submission" date="2020-05" db="EMBL/GenBank/DDBJ databases">
        <title>Identification and distribution of gene clusters putatively required for synthesis of sphingolipid metabolism inhibitors in phylogenetically diverse species of the filamentous fungus Fusarium.</title>
        <authorList>
            <person name="Kim H.-S."/>
            <person name="Busman M."/>
            <person name="Brown D.W."/>
            <person name="Divon H."/>
            <person name="Uhlig S."/>
            <person name="Proctor R.H."/>
        </authorList>
    </citation>
    <scope>NUCLEOTIDE SEQUENCE [LARGE SCALE GENOMIC DNA]</scope>
    <source>
        <strain evidence="2 3">NRRL 25211</strain>
    </source>
</reference>
<dbReference type="AlphaFoldDB" id="A0A8H5UUQ6"/>
<accession>A0A8H5UUQ6</accession>
<protein>
    <submittedName>
        <fullName evidence="2">Uncharacterized protein</fullName>
    </submittedName>
</protein>
<organism evidence="2 3">
    <name type="scientific">Fusarium pseudoanthophilum</name>
    <dbReference type="NCBI Taxonomy" id="48495"/>
    <lineage>
        <taxon>Eukaryota</taxon>
        <taxon>Fungi</taxon>
        <taxon>Dikarya</taxon>
        <taxon>Ascomycota</taxon>
        <taxon>Pezizomycotina</taxon>
        <taxon>Sordariomycetes</taxon>
        <taxon>Hypocreomycetidae</taxon>
        <taxon>Hypocreales</taxon>
        <taxon>Nectriaceae</taxon>
        <taxon>Fusarium</taxon>
        <taxon>Fusarium fujikuroi species complex</taxon>
    </lineage>
</organism>
<feature type="region of interest" description="Disordered" evidence="1">
    <location>
        <begin position="1"/>
        <end position="30"/>
    </location>
</feature>
<dbReference type="Proteomes" id="UP000544095">
    <property type="component" value="Unassembled WGS sequence"/>
</dbReference>
<comment type="caution">
    <text evidence="2">The sequence shown here is derived from an EMBL/GenBank/DDBJ whole genome shotgun (WGS) entry which is preliminary data.</text>
</comment>
<keyword evidence="3" id="KW-1185">Reference proteome</keyword>
<feature type="compositionally biased region" description="Polar residues" evidence="1">
    <location>
        <begin position="1"/>
        <end position="12"/>
    </location>
</feature>
<sequence length="87" mass="10131">MGTPSSNDQSQKPPRPVTQVKSTPDHMETLTDQERDILFLKSMAERQLRIQQIASARTLTWDEFMEELPNRLSLPKRLSEHDIQSRL</sequence>
<proteinExistence type="predicted"/>
<evidence type="ECO:0000313" key="3">
    <source>
        <dbReference type="Proteomes" id="UP000544095"/>
    </source>
</evidence>
<dbReference type="EMBL" id="JAAOAR010000175">
    <property type="protein sequence ID" value="KAF5598099.1"/>
    <property type="molecule type" value="Genomic_DNA"/>
</dbReference>
<evidence type="ECO:0000256" key="1">
    <source>
        <dbReference type="SAM" id="MobiDB-lite"/>
    </source>
</evidence>
<evidence type="ECO:0000313" key="2">
    <source>
        <dbReference type="EMBL" id="KAF5598099.1"/>
    </source>
</evidence>
<gene>
    <name evidence="2" type="ORF">FPANT_3863</name>
</gene>